<dbReference type="InterPro" id="IPR055414">
    <property type="entry name" value="LRR_R13L4/SHOC2-like"/>
</dbReference>
<dbReference type="SMART" id="SM00369">
    <property type="entry name" value="LRR_TYP"/>
    <property type="match status" value="5"/>
</dbReference>
<sequence>MANQSLVLLVSAFCLLQIATVVGTNVDDIVGFSNDIETQSKSPDGVNDNTKPNERTTLDCTQFRRDYDILKSFHFLVPVNPPVTTSKTYATMNITNHVIELTIYNESFVPLNVYCLKNLNMLTILNTDFYQYGLDDQTIRPIPSEIGQLSLLHTLTIINCPVGRLPDEIGQLLLLTELTITGSNLKEIPNVIENLSLLQVLRLSNNQLILLPSNISRLSSLEILWLDSNRFTSLPSAMSSLTGLNTLYIQSNPLTSIDELNNLSGLQHLYASSCKIKYLPNNIVSLITLNMAYNNLIDLFGIGSLGRSSGWKNFDFSYNEIDLIPPEIYNIIRYMQSFSVKHNNLTHLPNEIYYLQNLNTVSLNIGENLFSLDELDTIEATIANRLWSVRVTY</sequence>
<keyword evidence="2" id="KW-0677">Repeat</keyword>
<feature type="signal peptide" evidence="3">
    <location>
        <begin position="1"/>
        <end position="23"/>
    </location>
</feature>
<keyword evidence="3" id="KW-0732">Signal</keyword>
<feature type="chain" id="PRO_5032620240" description="Disease resistance R13L4/SHOC-2-like LRR domain-containing protein" evidence="3">
    <location>
        <begin position="24"/>
        <end position="393"/>
    </location>
</feature>
<organism evidence="5 6">
    <name type="scientific">Rotaria magnacalcarata</name>
    <dbReference type="NCBI Taxonomy" id="392030"/>
    <lineage>
        <taxon>Eukaryota</taxon>
        <taxon>Metazoa</taxon>
        <taxon>Spiralia</taxon>
        <taxon>Gnathifera</taxon>
        <taxon>Rotifera</taxon>
        <taxon>Eurotatoria</taxon>
        <taxon>Bdelloidea</taxon>
        <taxon>Philodinida</taxon>
        <taxon>Philodinidae</taxon>
        <taxon>Rotaria</taxon>
    </lineage>
</organism>
<dbReference type="EMBL" id="CAJNRE010000092">
    <property type="protein sequence ID" value="CAF1917733.1"/>
    <property type="molecule type" value="Genomic_DNA"/>
</dbReference>
<dbReference type="InterPro" id="IPR001611">
    <property type="entry name" value="Leu-rich_rpt"/>
</dbReference>
<dbReference type="Gene3D" id="3.80.10.10">
    <property type="entry name" value="Ribonuclease Inhibitor"/>
    <property type="match status" value="1"/>
</dbReference>
<protein>
    <recommendedName>
        <fullName evidence="4">Disease resistance R13L4/SHOC-2-like LRR domain-containing protein</fullName>
    </recommendedName>
</protein>
<accession>A0A816KGH0</accession>
<dbReference type="SUPFAM" id="SSF52058">
    <property type="entry name" value="L domain-like"/>
    <property type="match status" value="1"/>
</dbReference>
<dbReference type="Proteomes" id="UP000663824">
    <property type="component" value="Unassembled WGS sequence"/>
</dbReference>
<reference evidence="5" key="1">
    <citation type="submission" date="2021-02" db="EMBL/GenBank/DDBJ databases">
        <authorList>
            <person name="Nowell W R."/>
        </authorList>
    </citation>
    <scope>NUCLEOTIDE SEQUENCE</scope>
</reference>
<proteinExistence type="predicted"/>
<dbReference type="Pfam" id="PF23598">
    <property type="entry name" value="LRR_14"/>
    <property type="match status" value="1"/>
</dbReference>
<dbReference type="InterPro" id="IPR032675">
    <property type="entry name" value="LRR_dom_sf"/>
</dbReference>
<dbReference type="PROSITE" id="PS51450">
    <property type="entry name" value="LRR"/>
    <property type="match status" value="2"/>
</dbReference>
<evidence type="ECO:0000313" key="6">
    <source>
        <dbReference type="Proteomes" id="UP000663824"/>
    </source>
</evidence>
<evidence type="ECO:0000256" key="3">
    <source>
        <dbReference type="SAM" id="SignalP"/>
    </source>
</evidence>
<gene>
    <name evidence="5" type="ORF">MBJ925_LOCUS1438</name>
</gene>
<name>A0A816KGH0_9BILA</name>
<keyword evidence="1" id="KW-0433">Leucine-rich repeat</keyword>
<evidence type="ECO:0000256" key="2">
    <source>
        <dbReference type="ARBA" id="ARBA00022737"/>
    </source>
</evidence>
<comment type="caution">
    <text evidence="5">The sequence shown here is derived from an EMBL/GenBank/DDBJ whole genome shotgun (WGS) entry which is preliminary data.</text>
</comment>
<feature type="domain" description="Disease resistance R13L4/SHOC-2-like LRR" evidence="4">
    <location>
        <begin position="168"/>
        <end position="271"/>
    </location>
</feature>
<evidence type="ECO:0000259" key="4">
    <source>
        <dbReference type="Pfam" id="PF23598"/>
    </source>
</evidence>
<evidence type="ECO:0000256" key="1">
    <source>
        <dbReference type="ARBA" id="ARBA00022614"/>
    </source>
</evidence>
<dbReference type="InterPro" id="IPR003591">
    <property type="entry name" value="Leu-rich_rpt_typical-subtyp"/>
</dbReference>
<dbReference type="PANTHER" id="PTHR48057">
    <property type="entry name" value="LEUCINE-RICH REPEAT SERINE/THREONINE-PROTEIN KINASE 1"/>
    <property type="match status" value="1"/>
</dbReference>
<dbReference type="PANTHER" id="PTHR48057:SF29">
    <property type="entry name" value="OS02G0609900 PROTEIN"/>
    <property type="match status" value="1"/>
</dbReference>
<dbReference type="InterPro" id="IPR052595">
    <property type="entry name" value="LRRC69/RLP"/>
</dbReference>
<evidence type="ECO:0000313" key="5">
    <source>
        <dbReference type="EMBL" id="CAF1917733.1"/>
    </source>
</evidence>
<dbReference type="AlphaFoldDB" id="A0A816KGH0"/>